<dbReference type="PANTHER" id="PTHR44591">
    <property type="entry name" value="STRESS RESPONSE REGULATOR PROTEIN 1"/>
    <property type="match status" value="1"/>
</dbReference>
<dbReference type="Pfam" id="PF00072">
    <property type="entry name" value="Response_reg"/>
    <property type="match status" value="1"/>
</dbReference>
<organism evidence="4 5">
    <name type="scientific">Candidatus Doudnabacteria bacterium RIFCSPLOWO2_01_FULL_44_21</name>
    <dbReference type="NCBI Taxonomy" id="1817841"/>
    <lineage>
        <taxon>Bacteria</taxon>
        <taxon>Candidatus Doudnaibacteriota</taxon>
    </lineage>
</organism>
<evidence type="ECO:0000256" key="1">
    <source>
        <dbReference type="ARBA" id="ARBA00022553"/>
    </source>
</evidence>
<dbReference type="AlphaFoldDB" id="A0A1F5PX42"/>
<dbReference type="STRING" id="1817841.A3B10_02490"/>
<dbReference type="Proteomes" id="UP000177281">
    <property type="component" value="Unassembled WGS sequence"/>
</dbReference>
<gene>
    <name evidence="4" type="ORF">A3B10_02490</name>
</gene>
<reference evidence="4 5" key="1">
    <citation type="journal article" date="2016" name="Nat. Commun.">
        <title>Thousands of microbial genomes shed light on interconnected biogeochemical processes in an aquifer system.</title>
        <authorList>
            <person name="Anantharaman K."/>
            <person name="Brown C.T."/>
            <person name="Hug L.A."/>
            <person name="Sharon I."/>
            <person name="Castelle C.J."/>
            <person name="Probst A.J."/>
            <person name="Thomas B.C."/>
            <person name="Singh A."/>
            <person name="Wilkins M.J."/>
            <person name="Karaoz U."/>
            <person name="Brodie E.L."/>
            <person name="Williams K.H."/>
            <person name="Hubbard S.S."/>
            <person name="Banfield J.F."/>
        </authorList>
    </citation>
    <scope>NUCLEOTIDE SEQUENCE [LARGE SCALE GENOMIC DNA]</scope>
</reference>
<proteinExistence type="predicted"/>
<evidence type="ECO:0000256" key="2">
    <source>
        <dbReference type="PROSITE-ProRule" id="PRU00169"/>
    </source>
</evidence>
<evidence type="ECO:0000313" key="4">
    <source>
        <dbReference type="EMBL" id="OGE94498.1"/>
    </source>
</evidence>
<dbReference type="InterPro" id="IPR011006">
    <property type="entry name" value="CheY-like_superfamily"/>
</dbReference>
<dbReference type="GO" id="GO:0000160">
    <property type="term" value="P:phosphorelay signal transduction system"/>
    <property type="evidence" value="ECO:0007669"/>
    <property type="project" value="InterPro"/>
</dbReference>
<name>A0A1F5PX42_9BACT</name>
<dbReference type="SMART" id="SM00448">
    <property type="entry name" value="REC"/>
    <property type="match status" value="1"/>
</dbReference>
<protein>
    <recommendedName>
        <fullName evidence="3">Response regulatory domain-containing protein</fullName>
    </recommendedName>
</protein>
<dbReference type="SUPFAM" id="SSF52172">
    <property type="entry name" value="CheY-like"/>
    <property type="match status" value="1"/>
</dbReference>
<dbReference type="PROSITE" id="PS50110">
    <property type="entry name" value="RESPONSE_REGULATORY"/>
    <property type="match status" value="1"/>
</dbReference>
<feature type="domain" description="Response regulatory" evidence="3">
    <location>
        <begin position="4"/>
        <end position="116"/>
    </location>
</feature>
<dbReference type="EMBL" id="MFFB01000016">
    <property type="protein sequence ID" value="OGE94498.1"/>
    <property type="molecule type" value="Genomic_DNA"/>
</dbReference>
<evidence type="ECO:0000313" key="5">
    <source>
        <dbReference type="Proteomes" id="UP000177281"/>
    </source>
</evidence>
<evidence type="ECO:0000259" key="3">
    <source>
        <dbReference type="PROSITE" id="PS50110"/>
    </source>
</evidence>
<sequence>MPKPILFIHPDPKLIRLYEPHLQRYFAFDSAYDGLSGLRKIRLIKPGLVVSEVDLPKLSGLSLLKFVRSNPSYIHIPFLFLTKNPDPTQALNFGANDWLPRKSTSPSQLIDKIYYHLQQSYAI</sequence>
<comment type="caution">
    <text evidence="2">Lacks conserved residue(s) required for the propagation of feature annotation.</text>
</comment>
<keyword evidence="1" id="KW-0597">Phosphoprotein</keyword>
<comment type="caution">
    <text evidence="4">The sequence shown here is derived from an EMBL/GenBank/DDBJ whole genome shotgun (WGS) entry which is preliminary data.</text>
</comment>
<dbReference type="InterPro" id="IPR001789">
    <property type="entry name" value="Sig_transdc_resp-reg_receiver"/>
</dbReference>
<dbReference type="Gene3D" id="3.40.50.2300">
    <property type="match status" value="1"/>
</dbReference>
<dbReference type="InterPro" id="IPR050595">
    <property type="entry name" value="Bact_response_regulator"/>
</dbReference>
<dbReference type="PANTHER" id="PTHR44591:SF23">
    <property type="entry name" value="CHEY SUBFAMILY"/>
    <property type="match status" value="1"/>
</dbReference>
<accession>A0A1F5PX42</accession>